<dbReference type="KEGG" id="blac:94350812"/>
<feature type="region of interest" description="Disordered" evidence="1">
    <location>
        <begin position="136"/>
        <end position="184"/>
    </location>
</feature>
<reference evidence="3 4" key="1">
    <citation type="journal article" date="2021" name="Genome Biol.">
        <title>AFLAP: assembly-free linkage analysis pipeline using k-mers from genome sequencing data.</title>
        <authorList>
            <person name="Fletcher K."/>
            <person name="Zhang L."/>
            <person name="Gil J."/>
            <person name="Han R."/>
            <person name="Cavanaugh K."/>
            <person name="Michelmore R."/>
        </authorList>
    </citation>
    <scope>NUCLEOTIDE SEQUENCE [LARGE SCALE GENOMIC DNA]</scope>
    <source>
        <strain evidence="3 4">SF5</strain>
    </source>
</reference>
<dbReference type="RefSeq" id="XP_067815856.1">
    <property type="nucleotide sequence ID" value="XM_067965141.1"/>
</dbReference>
<feature type="chain" id="PRO_5037860505" evidence="2">
    <location>
        <begin position="22"/>
        <end position="417"/>
    </location>
</feature>
<dbReference type="GeneID" id="94350812"/>
<evidence type="ECO:0000313" key="4">
    <source>
        <dbReference type="Proteomes" id="UP000294530"/>
    </source>
</evidence>
<comment type="caution">
    <text evidence="3">The sequence shown here is derived from an EMBL/GenBank/DDBJ whole genome shotgun (WGS) entry which is preliminary data.</text>
</comment>
<protein>
    <submittedName>
        <fullName evidence="3">Uncharacterized protein</fullName>
    </submittedName>
</protein>
<dbReference type="EMBL" id="SHOA02000018">
    <property type="protein sequence ID" value="TDH66357.1"/>
    <property type="molecule type" value="Genomic_DNA"/>
</dbReference>
<proteinExistence type="predicted"/>
<organism evidence="3 4">
    <name type="scientific">Bremia lactucae</name>
    <name type="common">Lettuce downy mildew</name>
    <dbReference type="NCBI Taxonomy" id="4779"/>
    <lineage>
        <taxon>Eukaryota</taxon>
        <taxon>Sar</taxon>
        <taxon>Stramenopiles</taxon>
        <taxon>Oomycota</taxon>
        <taxon>Peronosporomycetes</taxon>
        <taxon>Peronosporales</taxon>
        <taxon>Peronosporaceae</taxon>
        <taxon>Bremia</taxon>
    </lineage>
</organism>
<evidence type="ECO:0000256" key="1">
    <source>
        <dbReference type="SAM" id="MobiDB-lite"/>
    </source>
</evidence>
<feature type="compositionally biased region" description="Polar residues" evidence="1">
    <location>
        <begin position="146"/>
        <end position="179"/>
    </location>
</feature>
<dbReference type="Proteomes" id="UP000294530">
    <property type="component" value="Unassembled WGS sequence"/>
</dbReference>
<feature type="signal peptide" evidence="2">
    <location>
        <begin position="1"/>
        <end position="21"/>
    </location>
</feature>
<evidence type="ECO:0000313" key="3">
    <source>
        <dbReference type="EMBL" id="TDH66357.1"/>
    </source>
</evidence>
<dbReference type="OrthoDB" id="129934at2759"/>
<keyword evidence="4" id="KW-1185">Reference proteome</keyword>
<name>A0A976FGD4_BRELC</name>
<dbReference type="AlphaFoldDB" id="A0A976FGD4"/>
<evidence type="ECO:0000256" key="2">
    <source>
        <dbReference type="SAM" id="SignalP"/>
    </source>
</evidence>
<gene>
    <name evidence="3" type="ORF">CCR75_007077</name>
</gene>
<keyword evidence="2" id="KW-0732">Signal</keyword>
<accession>A0A976FGD4</accession>
<sequence length="417" mass="44730">MFSVKYFVALLAVCAIQSSAAESYDLPDYSSTVENTLDTLYDTPCPESVTKAPITILPVPETPQMYLPIRGPFVGTMSPPIESDATAPAPYSSVQETGMYDQSPIEAVNATPFPRTMAPVMDTKTFALETPCPILPMPRPEMTAPKESTPSVITPSKTRSPAPETSTLPTEELSSNTFAPSLPEIDASKEVPLSPMTPAPTIPCPIFTLKSDTSAPAVVQEPISFATPRPFITTPSSIGPIDTSPAPTIPRPVLHLAFETTTPANVSNQKNEFDSPVATEVTTLSPMHELESITFEPKTPYVQTLAPTETVTVVPVTKTPSPPFKKVSTSRPTTSSPMVYTPSQTEEVVNVTEVPYLTTTLLPEVAQMGSYEATEMTTVMPKESTTEEANVVISTMDMDDTVSGSLQKSQSSNGLRD</sequence>